<evidence type="ECO:0000313" key="2">
    <source>
        <dbReference type="Proteomes" id="UP001054902"/>
    </source>
</evidence>
<reference evidence="1 2" key="1">
    <citation type="journal article" date="2021" name="Sci. Rep.">
        <title>The genome of the diatom Chaetoceros tenuissimus carries an ancient integrated fragment of an extant virus.</title>
        <authorList>
            <person name="Hongo Y."/>
            <person name="Kimura K."/>
            <person name="Takaki Y."/>
            <person name="Yoshida Y."/>
            <person name="Baba S."/>
            <person name="Kobayashi G."/>
            <person name="Nagasaki K."/>
            <person name="Hano T."/>
            <person name="Tomaru Y."/>
        </authorList>
    </citation>
    <scope>NUCLEOTIDE SEQUENCE [LARGE SCALE GENOMIC DNA]</scope>
    <source>
        <strain evidence="1 2">NIES-3715</strain>
    </source>
</reference>
<dbReference type="EMBL" id="BLLK01000045">
    <property type="protein sequence ID" value="GFH51859.1"/>
    <property type="molecule type" value="Genomic_DNA"/>
</dbReference>
<accession>A0AAD3H6M1</accession>
<proteinExistence type="predicted"/>
<dbReference type="AlphaFoldDB" id="A0AAD3H6M1"/>
<gene>
    <name evidence="1" type="ORF">CTEN210_08335</name>
</gene>
<sequence length="276" mass="31744">MNSHVTFSFRLNEAKRKGSAINISPLDKTISVLLTDNISPILPGNTYTLQTPTDLERVTVQDHGVFAIAYNLKDPNDAEYVETTMKIASLCEIRNMTSIAVDEETLNCVTVDCVGRIQLLDRVFVRERMPMEKFHFCFARDAHDNLESCQLVAENIETFIMILTNELQSENHGHEALLDIYIKQLDRALLHDICVSDCSEEVKKLTATSWAAFNSISAWTNLIEIEEYIIRALDYENLFDRLKLAQYMLREIQLRIQGRRMLSNQNHCFDDDNAFQ</sequence>
<organism evidence="1 2">
    <name type="scientific">Chaetoceros tenuissimus</name>
    <dbReference type="NCBI Taxonomy" id="426638"/>
    <lineage>
        <taxon>Eukaryota</taxon>
        <taxon>Sar</taxon>
        <taxon>Stramenopiles</taxon>
        <taxon>Ochrophyta</taxon>
        <taxon>Bacillariophyta</taxon>
        <taxon>Coscinodiscophyceae</taxon>
        <taxon>Chaetocerotophycidae</taxon>
        <taxon>Chaetocerotales</taxon>
        <taxon>Chaetocerotaceae</taxon>
        <taxon>Chaetoceros</taxon>
    </lineage>
</organism>
<evidence type="ECO:0000313" key="1">
    <source>
        <dbReference type="EMBL" id="GFH51859.1"/>
    </source>
</evidence>
<keyword evidence="2" id="KW-1185">Reference proteome</keyword>
<dbReference type="Proteomes" id="UP001054902">
    <property type="component" value="Unassembled WGS sequence"/>
</dbReference>
<name>A0AAD3H6M1_9STRA</name>
<comment type="caution">
    <text evidence="1">The sequence shown here is derived from an EMBL/GenBank/DDBJ whole genome shotgun (WGS) entry which is preliminary data.</text>
</comment>
<protein>
    <submittedName>
        <fullName evidence="1">Uncharacterized protein</fullName>
    </submittedName>
</protein>